<dbReference type="GeneID" id="54294452"/>
<dbReference type="OrthoDB" id="5302289at2759"/>
<proteinExistence type="predicted"/>
<accession>A0A6A6BDB7</accession>
<sequence length="89" mass="10381">MAPTLLQALNIMRESEGTEHVDPAVADVLDRELQSIWKKLRAQPDSYILTRDEYSLFNLYRHNYPNDDVATKAIQRFWDRYRGDGVKGP</sequence>
<gene>
    <name evidence="1" type="ORF">K452DRAFT_228332</name>
</gene>
<organism evidence="1 2">
    <name type="scientific">Aplosporella prunicola CBS 121167</name>
    <dbReference type="NCBI Taxonomy" id="1176127"/>
    <lineage>
        <taxon>Eukaryota</taxon>
        <taxon>Fungi</taxon>
        <taxon>Dikarya</taxon>
        <taxon>Ascomycota</taxon>
        <taxon>Pezizomycotina</taxon>
        <taxon>Dothideomycetes</taxon>
        <taxon>Dothideomycetes incertae sedis</taxon>
        <taxon>Botryosphaeriales</taxon>
        <taxon>Aplosporellaceae</taxon>
        <taxon>Aplosporella</taxon>
    </lineage>
</organism>
<dbReference type="Proteomes" id="UP000799438">
    <property type="component" value="Unassembled WGS sequence"/>
</dbReference>
<dbReference type="AlphaFoldDB" id="A0A6A6BDB7"/>
<protein>
    <submittedName>
        <fullName evidence="1">Uncharacterized protein</fullName>
    </submittedName>
</protein>
<name>A0A6A6BDB7_9PEZI</name>
<dbReference type="RefSeq" id="XP_033397300.1">
    <property type="nucleotide sequence ID" value="XM_033536956.1"/>
</dbReference>
<evidence type="ECO:0000313" key="1">
    <source>
        <dbReference type="EMBL" id="KAF2141588.1"/>
    </source>
</evidence>
<reference evidence="1" key="1">
    <citation type="journal article" date="2020" name="Stud. Mycol.">
        <title>101 Dothideomycetes genomes: a test case for predicting lifestyles and emergence of pathogens.</title>
        <authorList>
            <person name="Haridas S."/>
            <person name="Albert R."/>
            <person name="Binder M."/>
            <person name="Bloem J."/>
            <person name="Labutti K."/>
            <person name="Salamov A."/>
            <person name="Andreopoulos B."/>
            <person name="Baker S."/>
            <person name="Barry K."/>
            <person name="Bills G."/>
            <person name="Bluhm B."/>
            <person name="Cannon C."/>
            <person name="Castanera R."/>
            <person name="Culley D."/>
            <person name="Daum C."/>
            <person name="Ezra D."/>
            <person name="Gonzalez J."/>
            <person name="Henrissat B."/>
            <person name="Kuo A."/>
            <person name="Liang C."/>
            <person name="Lipzen A."/>
            <person name="Lutzoni F."/>
            <person name="Magnuson J."/>
            <person name="Mondo S."/>
            <person name="Nolan M."/>
            <person name="Ohm R."/>
            <person name="Pangilinan J."/>
            <person name="Park H.-J."/>
            <person name="Ramirez L."/>
            <person name="Alfaro M."/>
            <person name="Sun H."/>
            <person name="Tritt A."/>
            <person name="Yoshinaga Y."/>
            <person name="Zwiers L.-H."/>
            <person name="Turgeon B."/>
            <person name="Goodwin S."/>
            <person name="Spatafora J."/>
            <person name="Crous P."/>
            <person name="Grigoriev I."/>
        </authorList>
    </citation>
    <scope>NUCLEOTIDE SEQUENCE</scope>
    <source>
        <strain evidence="1">CBS 121167</strain>
    </source>
</reference>
<evidence type="ECO:0000313" key="2">
    <source>
        <dbReference type="Proteomes" id="UP000799438"/>
    </source>
</evidence>
<dbReference type="EMBL" id="ML995486">
    <property type="protein sequence ID" value="KAF2141588.1"/>
    <property type="molecule type" value="Genomic_DNA"/>
</dbReference>
<keyword evidence="2" id="KW-1185">Reference proteome</keyword>